<dbReference type="GO" id="GO:0016020">
    <property type="term" value="C:membrane"/>
    <property type="evidence" value="ECO:0007669"/>
    <property type="project" value="TreeGrafter"/>
</dbReference>
<dbReference type="GO" id="GO:0016717">
    <property type="term" value="F:oxidoreductase activity, acting on paired donors, with oxidation of a pair of donors resulting in the reduction of molecular oxygen to two molecules of water"/>
    <property type="evidence" value="ECO:0007669"/>
    <property type="project" value="TreeGrafter"/>
</dbReference>
<dbReference type="Pfam" id="PF00487">
    <property type="entry name" value="FA_desaturase"/>
    <property type="match status" value="1"/>
</dbReference>
<evidence type="ECO:0000259" key="2">
    <source>
        <dbReference type="Pfam" id="PF00487"/>
    </source>
</evidence>
<dbReference type="Proteomes" id="UP000240653">
    <property type="component" value="Unassembled WGS sequence"/>
</dbReference>
<feature type="transmembrane region" description="Helical" evidence="1">
    <location>
        <begin position="241"/>
        <end position="259"/>
    </location>
</feature>
<evidence type="ECO:0000313" key="4">
    <source>
        <dbReference type="Proteomes" id="UP000240653"/>
    </source>
</evidence>
<dbReference type="PANTHER" id="PTHR19353">
    <property type="entry name" value="FATTY ACID DESATURASE 2"/>
    <property type="match status" value="1"/>
</dbReference>
<evidence type="ECO:0000256" key="1">
    <source>
        <dbReference type="SAM" id="Phobius"/>
    </source>
</evidence>
<sequence length="366" mass="40742">MNELMPSGKDGQIPPDGASPVVDHAAERALVRRLVSHCQRFRDPDNGRATVELALTLAPFLTIAATLVWLTAYAGPLLGGWRWALVALLAPACAAFLVRLFAIQHDCGHGSFTSSRLANRLIGRALSVLTFTPYTLWQKAHAAHHGSSGNLDKRGIGDINTRTVAEYEAMNPRQRLMYRIYRNPVVLIVLGVPLYFLVVHRLPYNEAIPRVDAWRSAGGLNLALVAFYGALVWLSGWAAMLAVLPVVVMGAWAGGWLFYIQHQFEETRWDKGDAWDLHVAAFGGSSWYVLPRAAQWITGSIGLHHIHHLCSRVPFYRLQACFNDSAELRAASERVKLTFGKSLACINLALWDERRRRLVTFAEVRS</sequence>
<comment type="caution">
    <text evidence="3">The sequence shown here is derived from an EMBL/GenBank/DDBJ whole genome shotgun (WGS) entry which is preliminary data.</text>
</comment>
<proteinExistence type="predicted"/>
<name>A0A2P7S2F8_9HYPH</name>
<dbReference type="AlphaFoldDB" id="A0A2P7S2F8"/>
<keyword evidence="1" id="KW-1133">Transmembrane helix</keyword>
<dbReference type="RefSeq" id="WP_106726568.1">
    <property type="nucleotide sequence ID" value="NZ_PXYL01000017.1"/>
</dbReference>
<accession>A0A2P7S2F8</accession>
<evidence type="ECO:0000313" key="3">
    <source>
        <dbReference type="EMBL" id="PSJ56651.1"/>
    </source>
</evidence>
<dbReference type="PANTHER" id="PTHR19353:SF73">
    <property type="entry name" value="FATTY ACID DESATURASE"/>
    <property type="match status" value="1"/>
</dbReference>
<feature type="transmembrane region" description="Helical" evidence="1">
    <location>
        <begin position="180"/>
        <end position="198"/>
    </location>
</feature>
<dbReference type="GO" id="GO:0006629">
    <property type="term" value="P:lipid metabolic process"/>
    <property type="evidence" value="ECO:0007669"/>
    <property type="project" value="InterPro"/>
</dbReference>
<reference evidence="3 4" key="1">
    <citation type="submission" date="2018-03" db="EMBL/GenBank/DDBJ databases">
        <title>The draft genome of Mesorhizobium soli JCM 19897.</title>
        <authorList>
            <person name="Li L."/>
            <person name="Liu L."/>
            <person name="Liang L."/>
            <person name="Wang T."/>
            <person name="Zhang X."/>
        </authorList>
    </citation>
    <scope>NUCLEOTIDE SEQUENCE [LARGE SCALE GENOMIC DNA]</scope>
    <source>
        <strain evidence="3 4">JCM 19897</strain>
    </source>
</reference>
<organism evidence="3 4">
    <name type="scientific">Pseudaminobacter soli</name>
    <name type="common">ex Li et al. 2025</name>
    <dbReference type="NCBI Taxonomy" id="1295366"/>
    <lineage>
        <taxon>Bacteria</taxon>
        <taxon>Pseudomonadati</taxon>
        <taxon>Pseudomonadota</taxon>
        <taxon>Alphaproteobacteria</taxon>
        <taxon>Hyphomicrobiales</taxon>
        <taxon>Phyllobacteriaceae</taxon>
        <taxon>Pseudaminobacter</taxon>
    </lineage>
</organism>
<dbReference type="InterPro" id="IPR005804">
    <property type="entry name" value="FA_desaturase_dom"/>
</dbReference>
<feature type="domain" description="Fatty acid desaturase" evidence="2">
    <location>
        <begin position="83"/>
        <end position="327"/>
    </location>
</feature>
<gene>
    <name evidence="3" type="ORF">C7I85_24140</name>
</gene>
<keyword evidence="1" id="KW-0812">Transmembrane</keyword>
<dbReference type="EMBL" id="PXYL01000017">
    <property type="protein sequence ID" value="PSJ56651.1"/>
    <property type="molecule type" value="Genomic_DNA"/>
</dbReference>
<feature type="transmembrane region" description="Helical" evidence="1">
    <location>
        <begin position="49"/>
        <end position="74"/>
    </location>
</feature>
<protein>
    <submittedName>
        <fullName evidence="3">Fatty acid desaturase</fullName>
    </submittedName>
</protein>
<dbReference type="InterPro" id="IPR012171">
    <property type="entry name" value="Fatty_acid_desaturase"/>
</dbReference>
<keyword evidence="4" id="KW-1185">Reference proteome</keyword>
<feature type="transmembrane region" description="Helical" evidence="1">
    <location>
        <begin position="80"/>
        <end position="102"/>
    </location>
</feature>
<keyword evidence="1" id="KW-0472">Membrane</keyword>
<dbReference type="CDD" id="cd03507">
    <property type="entry name" value="Delta12-FADS-like"/>
    <property type="match status" value="1"/>
</dbReference>
<dbReference type="OrthoDB" id="9769653at2"/>